<dbReference type="RefSeq" id="WP_305756477.1">
    <property type="nucleotide sequence ID" value="NZ_JAPCKK010000030.1"/>
</dbReference>
<evidence type="ECO:0000313" key="3">
    <source>
        <dbReference type="Proteomes" id="UP001241848"/>
    </source>
</evidence>
<keyword evidence="3" id="KW-1185">Reference proteome</keyword>
<evidence type="ECO:0000259" key="1">
    <source>
        <dbReference type="Pfam" id="PF01521"/>
    </source>
</evidence>
<name>A0ABT9FVD4_9BACL</name>
<dbReference type="Gene3D" id="2.60.300.12">
    <property type="entry name" value="HesB-like domain"/>
    <property type="match status" value="1"/>
</dbReference>
<feature type="domain" description="Core" evidence="1">
    <location>
        <begin position="2"/>
        <end position="79"/>
    </location>
</feature>
<evidence type="ECO:0000313" key="2">
    <source>
        <dbReference type="EMBL" id="MDP4098689.1"/>
    </source>
</evidence>
<comment type="caution">
    <text evidence="2">The sequence shown here is derived from an EMBL/GenBank/DDBJ whole genome shotgun (WGS) entry which is preliminary data.</text>
</comment>
<sequence length="87" mass="9925">MKLFYDTEDCGCNGVVVILIVDGPNATDITFQTDPFEFLVDPQQKPLFDETLRLQADENYPSFKLSSDSNIYSSNIRIRDVRSRMAV</sequence>
<organism evidence="2 3">
    <name type="scientific">Paenibacillus zeirhizosphaerae</name>
    <dbReference type="NCBI Taxonomy" id="2987519"/>
    <lineage>
        <taxon>Bacteria</taxon>
        <taxon>Bacillati</taxon>
        <taxon>Bacillota</taxon>
        <taxon>Bacilli</taxon>
        <taxon>Bacillales</taxon>
        <taxon>Paenibacillaceae</taxon>
        <taxon>Paenibacillus</taxon>
    </lineage>
</organism>
<reference evidence="2 3" key="1">
    <citation type="submission" date="2022-10" db="EMBL/GenBank/DDBJ databases">
        <title>Paenibacillus description and whole genome data of maize root bacterial community.</title>
        <authorList>
            <person name="Marton D."/>
            <person name="Farkas M."/>
            <person name="Cserhati M."/>
        </authorList>
    </citation>
    <scope>NUCLEOTIDE SEQUENCE [LARGE SCALE GENOMIC DNA]</scope>
    <source>
        <strain evidence="2 3">P96</strain>
    </source>
</reference>
<dbReference type="InterPro" id="IPR035903">
    <property type="entry name" value="HesB-like_dom_sf"/>
</dbReference>
<dbReference type="Pfam" id="PF01521">
    <property type="entry name" value="Fe-S_biosyn"/>
    <property type="match status" value="1"/>
</dbReference>
<protein>
    <submittedName>
        <fullName evidence="2">Iron-sulfur cluster biosynthesis family protein</fullName>
    </submittedName>
</protein>
<gene>
    <name evidence="2" type="ORF">OIN60_18310</name>
</gene>
<accession>A0ABT9FVD4</accession>
<dbReference type="Proteomes" id="UP001241848">
    <property type="component" value="Unassembled WGS sequence"/>
</dbReference>
<dbReference type="InterPro" id="IPR000361">
    <property type="entry name" value="ATAP_core_dom"/>
</dbReference>
<proteinExistence type="predicted"/>
<dbReference type="EMBL" id="JAPCKK010000030">
    <property type="protein sequence ID" value="MDP4098689.1"/>
    <property type="molecule type" value="Genomic_DNA"/>
</dbReference>
<dbReference type="SUPFAM" id="SSF89360">
    <property type="entry name" value="HesB-like domain"/>
    <property type="match status" value="1"/>
</dbReference>